<name>A0A923KRD5_9BURK</name>
<organism evidence="3 4">
    <name type="scientific">Undibacterium jejuense</name>
    <dbReference type="NCBI Taxonomy" id="1344949"/>
    <lineage>
        <taxon>Bacteria</taxon>
        <taxon>Pseudomonadati</taxon>
        <taxon>Pseudomonadota</taxon>
        <taxon>Betaproteobacteria</taxon>
        <taxon>Burkholderiales</taxon>
        <taxon>Oxalobacteraceae</taxon>
        <taxon>Undibacterium</taxon>
    </lineage>
</organism>
<dbReference type="AlphaFoldDB" id="A0A923KRD5"/>
<dbReference type="Pfam" id="PF08534">
    <property type="entry name" value="Redoxin"/>
    <property type="match status" value="1"/>
</dbReference>
<keyword evidence="1" id="KW-0472">Membrane</keyword>
<feature type="domain" description="Thioredoxin" evidence="2">
    <location>
        <begin position="32"/>
        <end position="172"/>
    </location>
</feature>
<dbReference type="SUPFAM" id="SSF52833">
    <property type="entry name" value="Thioredoxin-like"/>
    <property type="match status" value="1"/>
</dbReference>
<evidence type="ECO:0000256" key="1">
    <source>
        <dbReference type="SAM" id="Phobius"/>
    </source>
</evidence>
<dbReference type="PANTHER" id="PTHR42852:SF18">
    <property type="entry name" value="CHROMOSOME UNDETERMINED SCAFFOLD_47, WHOLE GENOME SHOTGUN SEQUENCE"/>
    <property type="match status" value="1"/>
</dbReference>
<keyword evidence="4" id="KW-1185">Reference proteome</keyword>
<evidence type="ECO:0000259" key="2">
    <source>
        <dbReference type="PROSITE" id="PS51352"/>
    </source>
</evidence>
<protein>
    <submittedName>
        <fullName evidence="3">TlpA family protein disulfide reductase</fullName>
    </submittedName>
</protein>
<comment type="caution">
    <text evidence="3">The sequence shown here is derived from an EMBL/GenBank/DDBJ whole genome shotgun (WGS) entry which is preliminary data.</text>
</comment>
<dbReference type="PROSITE" id="PS51352">
    <property type="entry name" value="THIOREDOXIN_2"/>
    <property type="match status" value="1"/>
</dbReference>
<dbReference type="CDD" id="cd02966">
    <property type="entry name" value="TlpA_like_family"/>
    <property type="match status" value="1"/>
</dbReference>
<dbReference type="RefSeq" id="WP_186913870.1">
    <property type="nucleotide sequence ID" value="NZ_JACOFV010000019.1"/>
</dbReference>
<dbReference type="InterPro" id="IPR036249">
    <property type="entry name" value="Thioredoxin-like_sf"/>
</dbReference>
<dbReference type="InterPro" id="IPR013740">
    <property type="entry name" value="Redoxin"/>
</dbReference>
<dbReference type="EMBL" id="JACOFV010000019">
    <property type="protein sequence ID" value="MBC3863924.1"/>
    <property type="molecule type" value="Genomic_DNA"/>
</dbReference>
<dbReference type="Gene3D" id="3.40.30.10">
    <property type="entry name" value="Glutaredoxin"/>
    <property type="match status" value="1"/>
</dbReference>
<gene>
    <name evidence="3" type="ORF">H8K32_17595</name>
</gene>
<sequence>MLEPSSPRKFRLFAIVAAAALIVLGVLFYQSLSGKTTIPDVTFTNLKGEKISAQSLRGKVVMVNFWATSCSTCVAEMPKMISTYNQYHNQGLEYVAVAMSYDPANYVLNYAETRQLPFQVALDVDGKLAQAFGEVKMTPTTFVIDKQGNILKRYLGEPSFDELHGILEKALKA</sequence>
<reference evidence="3" key="1">
    <citation type="submission" date="2020-08" db="EMBL/GenBank/DDBJ databases">
        <title>Novel species isolated from subtropical streams in China.</title>
        <authorList>
            <person name="Lu H."/>
        </authorList>
    </citation>
    <scope>NUCLEOTIDE SEQUENCE</scope>
    <source>
        <strain evidence="3">KACC 12607</strain>
    </source>
</reference>
<accession>A0A923KRD5</accession>
<dbReference type="GO" id="GO:0016491">
    <property type="term" value="F:oxidoreductase activity"/>
    <property type="evidence" value="ECO:0007669"/>
    <property type="project" value="InterPro"/>
</dbReference>
<dbReference type="Proteomes" id="UP000634011">
    <property type="component" value="Unassembled WGS sequence"/>
</dbReference>
<dbReference type="InterPro" id="IPR013766">
    <property type="entry name" value="Thioredoxin_domain"/>
</dbReference>
<keyword evidence="1" id="KW-0812">Transmembrane</keyword>
<proteinExistence type="predicted"/>
<evidence type="ECO:0000313" key="3">
    <source>
        <dbReference type="EMBL" id="MBC3863924.1"/>
    </source>
</evidence>
<dbReference type="InterPro" id="IPR050553">
    <property type="entry name" value="Thioredoxin_ResA/DsbE_sf"/>
</dbReference>
<dbReference type="PANTHER" id="PTHR42852">
    <property type="entry name" value="THIOL:DISULFIDE INTERCHANGE PROTEIN DSBE"/>
    <property type="match status" value="1"/>
</dbReference>
<evidence type="ECO:0000313" key="4">
    <source>
        <dbReference type="Proteomes" id="UP000634011"/>
    </source>
</evidence>
<feature type="transmembrane region" description="Helical" evidence="1">
    <location>
        <begin position="12"/>
        <end position="32"/>
    </location>
</feature>
<keyword evidence="1" id="KW-1133">Transmembrane helix</keyword>